<dbReference type="InterPro" id="IPR047217">
    <property type="entry name" value="S49_SppA_67K_type_N"/>
</dbReference>
<feature type="active site" description="Proton donor/acceptor" evidence="7">
    <location>
        <position position="206"/>
    </location>
</feature>
<dbReference type="Proteomes" id="UP001489004">
    <property type="component" value="Unassembled WGS sequence"/>
</dbReference>
<evidence type="ECO:0000313" key="10">
    <source>
        <dbReference type="EMBL" id="KAK9830040.1"/>
    </source>
</evidence>
<proteinExistence type="inferred from homology"/>
<keyword evidence="11" id="KW-1185">Reference proteome</keyword>
<keyword evidence="4" id="KW-0378">Hydrolase</keyword>
<dbReference type="PIRSF" id="PIRSF001217">
    <property type="entry name" value="Protease_4_SppA"/>
    <property type="match status" value="1"/>
</dbReference>
<dbReference type="Gene3D" id="6.20.330.10">
    <property type="match status" value="1"/>
</dbReference>
<evidence type="ECO:0000256" key="7">
    <source>
        <dbReference type="PIRSR" id="PIRSR001217-1"/>
    </source>
</evidence>
<accession>A0AAW1R7S5</accession>
<feature type="active site" description="Nucleophile" evidence="7">
    <location>
        <position position="437"/>
    </location>
</feature>
<evidence type="ECO:0000256" key="6">
    <source>
        <dbReference type="ARBA" id="ARBA00023136"/>
    </source>
</evidence>
<dbReference type="EMBL" id="JALJOR010000001">
    <property type="protein sequence ID" value="KAK9830040.1"/>
    <property type="molecule type" value="Genomic_DNA"/>
</dbReference>
<comment type="caution">
    <text evidence="10">The sequence shown here is derived from an EMBL/GenBank/DDBJ whole genome shotgun (WGS) entry which is preliminary data.</text>
</comment>
<dbReference type="PANTHER" id="PTHR33209:SF1">
    <property type="entry name" value="PEPTIDASE S49 DOMAIN-CONTAINING PROTEIN"/>
    <property type="match status" value="1"/>
</dbReference>
<evidence type="ECO:0000256" key="8">
    <source>
        <dbReference type="SAM" id="MobiDB-lite"/>
    </source>
</evidence>
<dbReference type="InterPro" id="IPR002142">
    <property type="entry name" value="Peptidase_S49"/>
</dbReference>
<evidence type="ECO:0000256" key="2">
    <source>
        <dbReference type="ARBA" id="ARBA00008683"/>
    </source>
</evidence>
<evidence type="ECO:0000256" key="4">
    <source>
        <dbReference type="ARBA" id="ARBA00022801"/>
    </source>
</evidence>
<dbReference type="Pfam" id="PF01343">
    <property type="entry name" value="Peptidase_S49"/>
    <property type="match status" value="2"/>
</dbReference>
<keyword evidence="6" id="KW-0472">Membrane</keyword>
<dbReference type="InterPro" id="IPR004635">
    <property type="entry name" value="Pept_S49_SppA"/>
</dbReference>
<evidence type="ECO:0000256" key="3">
    <source>
        <dbReference type="ARBA" id="ARBA00022670"/>
    </source>
</evidence>
<comment type="similarity">
    <text evidence="2">Belongs to the peptidase S49 family.</text>
</comment>
<dbReference type="InterPro" id="IPR004634">
    <property type="entry name" value="Pept_S49_pIV"/>
</dbReference>
<dbReference type="AlphaFoldDB" id="A0AAW1R7S5"/>
<dbReference type="CDD" id="cd07023">
    <property type="entry name" value="S49_Sppa_N_C"/>
    <property type="match status" value="1"/>
</dbReference>
<evidence type="ECO:0000256" key="5">
    <source>
        <dbReference type="ARBA" id="ARBA00022825"/>
    </source>
</evidence>
<feature type="domain" description="Peptidase S49" evidence="9">
    <location>
        <begin position="420"/>
        <end position="572"/>
    </location>
</feature>
<dbReference type="PANTHER" id="PTHR33209">
    <property type="entry name" value="PROTEASE 4"/>
    <property type="match status" value="1"/>
</dbReference>
<dbReference type="GO" id="GO:0008236">
    <property type="term" value="F:serine-type peptidase activity"/>
    <property type="evidence" value="ECO:0007669"/>
    <property type="project" value="UniProtKB-KW"/>
</dbReference>
<keyword evidence="3" id="KW-0645">Protease</keyword>
<dbReference type="Gene3D" id="3.90.226.10">
    <property type="entry name" value="2-enoyl-CoA Hydratase, Chain A, domain 1"/>
    <property type="match status" value="3"/>
</dbReference>
<evidence type="ECO:0000259" key="9">
    <source>
        <dbReference type="Pfam" id="PF01343"/>
    </source>
</evidence>
<name>A0AAW1R7S5_9CHLO</name>
<organism evidence="10 11">
    <name type="scientific">[Myrmecia] bisecta</name>
    <dbReference type="NCBI Taxonomy" id="41462"/>
    <lineage>
        <taxon>Eukaryota</taxon>
        <taxon>Viridiplantae</taxon>
        <taxon>Chlorophyta</taxon>
        <taxon>core chlorophytes</taxon>
        <taxon>Trebouxiophyceae</taxon>
        <taxon>Trebouxiales</taxon>
        <taxon>Trebouxiaceae</taxon>
        <taxon>Myrmecia</taxon>
    </lineage>
</organism>
<dbReference type="InterPro" id="IPR047272">
    <property type="entry name" value="S49_SppA_C"/>
</dbReference>
<keyword evidence="5" id="KW-0720">Serine protease</keyword>
<feature type="region of interest" description="Disordered" evidence="8">
    <location>
        <begin position="286"/>
        <end position="309"/>
    </location>
</feature>
<dbReference type="InterPro" id="IPR029045">
    <property type="entry name" value="ClpP/crotonase-like_dom_sf"/>
</dbReference>
<gene>
    <name evidence="10" type="ORF">WJX72_009352</name>
</gene>
<dbReference type="GO" id="GO:0016020">
    <property type="term" value="C:membrane"/>
    <property type="evidence" value="ECO:0007669"/>
    <property type="project" value="UniProtKB-SubCell"/>
</dbReference>
<dbReference type="SUPFAM" id="SSF52096">
    <property type="entry name" value="ClpP/crotonase"/>
    <property type="match status" value="2"/>
</dbReference>
<dbReference type="CDD" id="cd07018">
    <property type="entry name" value="S49_SppA_67K_type"/>
    <property type="match status" value="1"/>
</dbReference>
<evidence type="ECO:0000313" key="11">
    <source>
        <dbReference type="Proteomes" id="UP001489004"/>
    </source>
</evidence>
<sequence>MSGYAMAFRGLRRVVVAGSATVGVITIGTVFAAYQASKRAKQAVLQLPSEFVLQLDLESKQLVEAATPMSLNQALAGAPPQLQVSRVVQALHHAGGDHRVKGLLAIIGGSQSLAGLAHAQELREAVLEFRRKTGNQVPTTAYADSYGEYGTEGTSTYYFASAFDKVLMQPTGFLSTTGLAAATPFFRRFLDRWRITPNIFARGEYKNAANPFTESGFTKPHREATKGLLDGMIMHVHADVAEARGLSLKEVQMAFDKAPMLASEGVRSGLLSATAYKDEALKSVGAQAPGHTPSAALTPPTPLPSQGPTVVPDPVEGQAAGARQQEGLPVVNLSRYLAAMDASLQQRVSPSEYWGRALKTWRSMDDPEPALVLPVATAGGRPVVALITADPYIKAVVLRIDSPGGSAVASDTIHREMVRLKAAGKPVIVSMGNVAASGGYYIAAPATKILASPATITGSIGVLMGKLNVGGLLQDQGINVETITAGGRNADAMSPFKDFAPDQRAQLNALIDAVYQEFLDRVASGRSMAMADVKRIAKGRVWTGSDALELGLVDQLGGLQDAIKVAKQAAGLPTEDEAAVLVQPYPPPKPLFVQIMEYWKDTDAGVSASARLGHLASSGALLAALLGSSDDLEGLIMQAAQRASMHSAGSRLRMPDPGLEHVRG</sequence>
<dbReference type="GO" id="GO:0006465">
    <property type="term" value="P:signal peptide processing"/>
    <property type="evidence" value="ECO:0007669"/>
    <property type="project" value="InterPro"/>
</dbReference>
<dbReference type="NCBIfam" id="TIGR00706">
    <property type="entry name" value="SppA_dom"/>
    <property type="match status" value="1"/>
</dbReference>
<feature type="domain" description="Peptidase S49" evidence="9">
    <location>
        <begin position="137"/>
        <end position="284"/>
    </location>
</feature>
<protein>
    <recommendedName>
        <fullName evidence="9">Peptidase S49 domain-containing protein</fullName>
    </recommendedName>
</protein>
<evidence type="ECO:0000256" key="1">
    <source>
        <dbReference type="ARBA" id="ARBA00004370"/>
    </source>
</evidence>
<reference evidence="10 11" key="1">
    <citation type="journal article" date="2024" name="Nat. Commun.">
        <title>Phylogenomics reveals the evolutionary origins of lichenization in chlorophyte algae.</title>
        <authorList>
            <person name="Puginier C."/>
            <person name="Libourel C."/>
            <person name="Otte J."/>
            <person name="Skaloud P."/>
            <person name="Haon M."/>
            <person name="Grisel S."/>
            <person name="Petersen M."/>
            <person name="Berrin J.G."/>
            <person name="Delaux P.M."/>
            <person name="Dal Grande F."/>
            <person name="Keller J."/>
        </authorList>
    </citation>
    <scope>NUCLEOTIDE SEQUENCE [LARGE SCALE GENOMIC DNA]</scope>
    <source>
        <strain evidence="10 11">SAG 2043</strain>
    </source>
</reference>
<comment type="subcellular location">
    <subcellularLocation>
        <location evidence="1">Membrane</location>
    </subcellularLocation>
</comment>